<accession>A0A1H8TR22</accession>
<dbReference type="Proteomes" id="UP000198847">
    <property type="component" value="Unassembled WGS sequence"/>
</dbReference>
<name>A0A1H8TR22_9FIRM</name>
<dbReference type="RefSeq" id="WP_091745466.1">
    <property type="nucleotide sequence ID" value="NZ_FODY01000007.1"/>
</dbReference>
<dbReference type="EMBL" id="FODY01000007">
    <property type="protein sequence ID" value="SEO93276.1"/>
    <property type="molecule type" value="Genomic_DNA"/>
</dbReference>
<keyword evidence="1" id="KW-0145">Chemotaxis</keyword>
<dbReference type="CDD" id="cd17906">
    <property type="entry name" value="CheX"/>
    <property type="match status" value="1"/>
</dbReference>
<feature type="domain" description="Chemotaxis phosphatase CheX-like" evidence="2">
    <location>
        <begin position="46"/>
        <end position="128"/>
    </location>
</feature>
<dbReference type="STRING" id="112903.SAMN04490178_10768"/>
<dbReference type="InterPro" id="IPR038756">
    <property type="entry name" value="CheX-like"/>
</dbReference>
<keyword evidence="4" id="KW-1185">Reference proteome</keyword>
<evidence type="ECO:0000256" key="1">
    <source>
        <dbReference type="ARBA" id="ARBA00022500"/>
    </source>
</evidence>
<dbReference type="PANTHER" id="PTHR39452">
    <property type="entry name" value="CHEY-P PHOSPHATASE CHEX"/>
    <property type="match status" value="1"/>
</dbReference>
<evidence type="ECO:0000313" key="4">
    <source>
        <dbReference type="Proteomes" id="UP000198847"/>
    </source>
</evidence>
<dbReference type="Pfam" id="PF13690">
    <property type="entry name" value="CheX"/>
    <property type="match status" value="1"/>
</dbReference>
<protein>
    <submittedName>
        <fullName evidence="3">Chemotaxis protein CheX</fullName>
    </submittedName>
</protein>
<dbReference type="InterPro" id="IPR028051">
    <property type="entry name" value="CheX-like_dom"/>
</dbReference>
<dbReference type="AlphaFoldDB" id="A0A1H8TR22"/>
<dbReference type="InterPro" id="IPR028976">
    <property type="entry name" value="CheC-like_sf"/>
</dbReference>
<gene>
    <name evidence="3" type="ORF">SAMN04490178_10768</name>
</gene>
<dbReference type="Gene3D" id="3.40.1550.10">
    <property type="entry name" value="CheC-like"/>
    <property type="match status" value="1"/>
</dbReference>
<dbReference type="GO" id="GO:0006935">
    <property type="term" value="P:chemotaxis"/>
    <property type="evidence" value="ECO:0007669"/>
    <property type="project" value="UniProtKB-KW"/>
</dbReference>
<evidence type="ECO:0000313" key="3">
    <source>
        <dbReference type="EMBL" id="SEO93276.1"/>
    </source>
</evidence>
<dbReference type="PANTHER" id="PTHR39452:SF1">
    <property type="entry name" value="CHEY-P PHOSPHATASE CHEX"/>
    <property type="match status" value="1"/>
</dbReference>
<reference evidence="3 4" key="1">
    <citation type="submission" date="2016-10" db="EMBL/GenBank/DDBJ databases">
        <authorList>
            <person name="de Groot N.N."/>
        </authorList>
    </citation>
    <scope>NUCLEOTIDE SEQUENCE [LARGE SCALE GENOMIC DNA]</scope>
    <source>
        <strain evidence="3 4">DSM 13305</strain>
    </source>
</reference>
<evidence type="ECO:0000259" key="2">
    <source>
        <dbReference type="Pfam" id="PF13690"/>
    </source>
</evidence>
<sequence>MDVKLINPVLQAFANILPQIGFQQNIEKKGLSLIGSTLTNPGLLLTISIVGPLKGTVLIGMTLEAAKHFASKMMMGMPVAELDPLAQSAISEMGNMVCANSCTNFAEAGIGGLDISPPTMMIGEGGHVMLSVPNVIMVKFSIDNIDVDVYVGLIK</sequence>
<proteinExistence type="predicted"/>
<organism evidence="3 4">
    <name type="scientific">Propionispora vibrioides</name>
    <dbReference type="NCBI Taxonomy" id="112903"/>
    <lineage>
        <taxon>Bacteria</taxon>
        <taxon>Bacillati</taxon>
        <taxon>Bacillota</taxon>
        <taxon>Negativicutes</taxon>
        <taxon>Selenomonadales</taxon>
        <taxon>Sporomusaceae</taxon>
        <taxon>Propionispora</taxon>
    </lineage>
</organism>
<dbReference type="OrthoDB" id="9788100at2"/>
<dbReference type="SUPFAM" id="SSF103039">
    <property type="entry name" value="CheC-like"/>
    <property type="match status" value="1"/>
</dbReference>